<evidence type="ECO:0000313" key="5">
    <source>
        <dbReference type="Proteomes" id="UP000734823"/>
    </source>
</evidence>
<feature type="modified residue" description="4-aspartylphosphate" evidence="1">
    <location>
        <position position="26"/>
    </location>
</feature>
<dbReference type="PROSITE" id="PS50110">
    <property type="entry name" value="RESPONSE_REGULATORY"/>
    <property type="match status" value="1"/>
</dbReference>
<dbReference type="RefSeq" id="WP_187217866.1">
    <property type="nucleotide sequence ID" value="NZ_JABVED010000001.1"/>
</dbReference>
<feature type="compositionally biased region" description="Basic and acidic residues" evidence="2">
    <location>
        <begin position="65"/>
        <end position="83"/>
    </location>
</feature>
<dbReference type="SUPFAM" id="SSF52172">
    <property type="entry name" value="CheY-like"/>
    <property type="match status" value="1"/>
</dbReference>
<proteinExistence type="predicted"/>
<evidence type="ECO:0000313" key="4">
    <source>
        <dbReference type="EMBL" id="MBC6445809.1"/>
    </source>
</evidence>
<dbReference type="Proteomes" id="UP000734823">
    <property type="component" value="Unassembled WGS sequence"/>
</dbReference>
<sequence length="83" mass="9173">MVAEAENAADLLRAVGEHRPDIAVLDIRMPPTDETAGIEAAVRIRAEYPGVCDPHRSIARAATCPRRDGPRDVHRGQHDRARR</sequence>
<evidence type="ECO:0000256" key="2">
    <source>
        <dbReference type="SAM" id="MobiDB-lite"/>
    </source>
</evidence>
<accession>A0ABR7KZK6</accession>
<feature type="region of interest" description="Disordered" evidence="2">
    <location>
        <begin position="60"/>
        <end position="83"/>
    </location>
</feature>
<evidence type="ECO:0000259" key="3">
    <source>
        <dbReference type="PROSITE" id="PS50110"/>
    </source>
</evidence>
<dbReference type="Gene3D" id="3.40.50.2300">
    <property type="match status" value="1"/>
</dbReference>
<evidence type="ECO:0000256" key="1">
    <source>
        <dbReference type="PROSITE-ProRule" id="PRU00169"/>
    </source>
</evidence>
<dbReference type="InterPro" id="IPR001789">
    <property type="entry name" value="Sig_transdc_resp-reg_receiver"/>
</dbReference>
<organism evidence="4 5">
    <name type="scientific">Actinokineospora xionganensis</name>
    <dbReference type="NCBI Taxonomy" id="2684470"/>
    <lineage>
        <taxon>Bacteria</taxon>
        <taxon>Bacillati</taxon>
        <taxon>Actinomycetota</taxon>
        <taxon>Actinomycetes</taxon>
        <taxon>Pseudonocardiales</taxon>
        <taxon>Pseudonocardiaceae</taxon>
        <taxon>Actinokineospora</taxon>
    </lineage>
</organism>
<keyword evidence="1" id="KW-0597">Phosphoprotein</keyword>
<keyword evidence="5" id="KW-1185">Reference proteome</keyword>
<protein>
    <recommendedName>
        <fullName evidence="3">Response regulatory domain-containing protein</fullName>
    </recommendedName>
</protein>
<dbReference type="EMBL" id="JABVED010000001">
    <property type="protein sequence ID" value="MBC6445809.1"/>
    <property type="molecule type" value="Genomic_DNA"/>
</dbReference>
<feature type="domain" description="Response regulatory" evidence="3">
    <location>
        <begin position="1"/>
        <end position="83"/>
    </location>
</feature>
<dbReference type="InterPro" id="IPR011006">
    <property type="entry name" value="CheY-like_superfamily"/>
</dbReference>
<reference evidence="4 5" key="1">
    <citation type="submission" date="2020-06" db="EMBL/GenBank/DDBJ databases">
        <title>Actinokineospora xiongansis sp. nov., isolated from soil of Baiyangdian.</title>
        <authorList>
            <person name="Zhang X."/>
        </authorList>
    </citation>
    <scope>NUCLEOTIDE SEQUENCE [LARGE SCALE GENOMIC DNA]</scope>
    <source>
        <strain evidence="4 5">HBU206404</strain>
    </source>
</reference>
<comment type="caution">
    <text evidence="4">The sequence shown here is derived from an EMBL/GenBank/DDBJ whole genome shotgun (WGS) entry which is preliminary data.</text>
</comment>
<gene>
    <name evidence="4" type="ORF">GPZ80_01320</name>
</gene>
<name>A0ABR7KZK6_9PSEU</name>